<organism evidence="8">
    <name type="scientific">Longilinea arvoryzae</name>
    <dbReference type="NCBI Taxonomy" id="360412"/>
    <lineage>
        <taxon>Bacteria</taxon>
        <taxon>Bacillati</taxon>
        <taxon>Chloroflexota</taxon>
        <taxon>Anaerolineae</taxon>
        <taxon>Anaerolineales</taxon>
        <taxon>Anaerolineaceae</taxon>
        <taxon>Longilinea</taxon>
    </lineage>
</organism>
<keyword evidence="3 6" id="KW-0812">Transmembrane</keyword>
<reference evidence="8" key="1">
    <citation type="submission" date="2015-07" db="EMBL/GenBank/DDBJ databases">
        <title>Draft Genome Sequences of Anaerolinea thermolimosa IMO-1, Bellilinea caldifistulae GOMI-1, Leptolinea tardivitalis YMTK-2, Levilinea saccharolytica KIBI-1,Longilinea arvoryzae KOME-1, Previously Described as Members of the Anaerolineaceae (Chloroflexi).</title>
        <authorList>
            <person name="Sekiguchi Y."/>
            <person name="Ohashi A."/>
            <person name="Matsuura N."/>
            <person name="Tourlousse M.D."/>
        </authorList>
    </citation>
    <scope>NUCLEOTIDE SEQUENCE [LARGE SCALE GENOMIC DNA]</scope>
    <source>
        <strain evidence="8">KOME-1</strain>
    </source>
</reference>
<dbReference type="InterPro" id="IPR051401">
    <property type="entry name" value="GtrA_CellWall_Glycosyl"/>
</dbReference>
<accession>A0A0S7BGD4</accession>
<evidence type="ECO:0000256" key="1">
    <source>
        <dbReference type="ARBA" id="ARBA00004141"/>
    </source>
</evidence>
<feature type="transmembrane region" description="Helical" evidence="6">
    <location>
        <begin position="80"/>
        <end position="98"/>
    </location>
</feature>
<dbReference type="AlphaFoldDB" id="A0A0S7BGD4"/>
<dbReference type="STRING" id="360412.LARV_02410"/>
<evidence type="ECO:0000256" key="2">
    <source>
        <dbReference type="ARBA" id="ARBA00009399"/>
    </source>
</evidence>
<dbReference type="GO" id="GO:0000271">
    <property type="term" value="P:polysaccharide biosynthetic process"/>
    <property type="evidence" value="ECO:0007669"/>
    <property type="project" value="InterPro"/>
</dbReference>
<dbReference type="Pfam" id="PF04138">
    <property type="entry name" value="GtrA_DPMS_TM"/>
    <property type="match status" value="1"/>
</dbReference>
<evidence type="ECO:0000256" key="4">
    <source>
        <dbReference type="ARBA" id="ARBA00022989"/>
    </source>
</evidence>
<name>A0A0S7BGD4_9CHLR</name>
<evidence type="ECO:0000256" key="6">
    <source>
        <dbReference type="SAM" id="Phobius"/>
    </source>
</evidence>
<dbReference type="RefSeq" id="WP_075073877.1">
    <property type="nucleotide sequence ID" value="NZ_DF967972.1"/>
</dbReference>
<feature type="domain" description="GtrA/DPMS transmembrane" evidence="7">
    <location>
        <begin position="14"/>
        <end position="146"/>
    </location>
</feature>
<keyword evidence="5 6" id="KW-0472">Membrane</keyword>
<proteinExistence type="inferred from homology"/>
<dbReference type="Proteomes" id="UP000055060">
    <property type="component" value="Unassembled WGS sequence"/>
</dbReference>
<comment type="subcellular location">
    <subcellularLocation>
        <location evidence="1">Membrane</location>
        <topology evidence="1">Multi-pass membrane protein</topology>
    </subcellularLocation>
</comment>
<evidence type="ECO:0000256" key="3">
    <source>
        <dbReference type="ARBA" id="ARBA00022692"/>
    </source>
</evidence>
<feature type="transmembrane region" description="Helical" evidence="6">
    <location>
        <begin position="110"/>
        <end position="137"/>
    </location>
</feature>
<comment type="similarity">
    <text evidence="2">Belongs to the GtrA family.</text>
</comment>
<gene>
    <name evidence="8" type="ORF">LARV_02410</name>
</gene>
<protein>
    <submittedName>
        <fullName evidence="8">Predicted membrane protein</fullName>
    </submittedName>
</protein>
<feature type="transmembrane region" description="Helical" evidence="6">
    <location>
        <begin position="39"/>
        <end position="59"/>
    </location>
</feature>
<dbReference type="PANTHER" id="PTHR38459:SF1">
    <property type="entry name" value="PROPHAGE BACTOPRENOL-LINKED GLUCOSE TRANSLOCASE HOMOLOG"/>
    <property type="match status" value="1"/>
</dbReference>
<evidence type="ECO:0000259" key="7">
    <source>
        <dbReference type="Pfam" id="PF04138"/>
    </source>
</evidence>
<dbReference type="PANTHER" id="PTHR38459">
    <property type="entry name" value="PROPHAGE BACTOPRENOL-LINKED GLUCOSE TRANSLOCASE HOMOLOG"/>
    <property type="match status" value="1"/>
</dbReference>
<dbReference type="GO" id="GO:0005886">
    <property type="term" value="C:plasma membrane"/>
    <property type="evidence" value="ECO:0007669"/>
    <property type="project" value="TreeGrafter"/>
</dbReference>
<keyword evidence="9" id="KW-1185">Reference proteome</keyword>
<feature type="transmembrane region" description="Helical" evidence="6">
    <location>
        <begin position="12"/>
        <end position="33"/>
    </location>
</feature>
<keyword evidence="4 6" id="KW-1133">Transmembrane helix</keyword>
<evidence type="ECO:0000256" key="5">
    <source>
        <dbReference type="ARBA" id="ARBA00023136"/>
    </source>
</evidence>
<evidence type="ECO:0000313" key="8">
    <source>
        <dbReference type="EMBL" id="GAP14637.1"/>
    </source>
</evidence>
<evidence type="ECO:0000313" key="9">
    <source>
        <dbReference type="Proteomes" id="UP000055060"/>
    </source>
</evidence>
<dbReference type="OrthoDB" id="9807815at2"/>
<dbReference type="EMBL" id="DF967972">
    <property type="protein sequence ID" value="GAP14637.1"/>
    <property type="molecule type" value="Genomic_DNA"/>
</dbReference>
<sequence length="151" mass="17151">MILINQKERVRFFKFAMVGVIGAVIDFGIFNLLSAAFNVPAVWASTTSFIAAVGSNFLWNRYWTYPDSRSKKISHQLTQFILVSLIGLAIRILMVALLEKPFINLADRFIPASFFLTPVTVGHNLLLALAVLVVMMWNFIANRYWTYNDVS</sequence>
<dbReference type="InterPro" id="IPR007267">
    <property type="entry name" value="GtrA_DPMS_TM"/>
</dbReference>